<dbReference type="PANTHER" id="PTHR30560">
    <property type="entry name" value="TRIGGER FACTOR CHAPERONE AND PEPTIDYL-PROLYL CIS/TRANS ISOMERASE"/>
    <property type="match status" value="1"/>
</dbReference>
<comment type="subcellular location">
    <subcellularLocation>
        <location evidence="11">Cytoplasm</location>
    </subcellularLocation>
    <text evidence="11">About half TF is bound to the ribosome near the polypeptide exit tunnel while the other half is free in the cytoplasm.</text>
</comment>
<dbReference type="PIRSF" id="PIRSF003095">
    <property type="entry name" value="Trigger_factor"/>
    <property type="match status" value="1"/>
</dbReference>
<feature type="compositionally biased region" description="Acidic residues" evidence="12">
    <location>
        <begin position="479"/>
        <end position="490"/>
    </location>
</feature>
<feature type="domain" description="PPIase FKBP-type" evidence="13">
    <location>
        <begin position="157"/>
        <end position="214"/>
    </location>
</feature>
<gene>
    <name evidence="11" type="primary">tig</name>
    <name evidence="16" type="ORF">FB460_1624</name>
</gene>
<comment type="caution">
    <text evidence="16">The sequence shown here is derived from an EMBL/GenBank/DDBJ whole genome shotgun (WGS) entry which is preliminary data.</text>
</comment>
<proteinExistence type="inferred from homology"/>
<dbReference type="AlphaFoldDB" id="A0A542ZBR3"/>
<keyword evidence="17" id="KW-1185">Reference proteome</keyword>
<sequence>MPTTVEKLSPTRVKMTIEVPFEELKPTLDRAYREIAQQVNVPGFRKGNVPPAIIDQRFGRGAVLSDAVNQALPGIYANAIDENDLHPLGQPDIEMTQLEDKKFVEFVAEVDVRPDFTLPDVSKVSVDVPMPAVEEGQIEEQIELLRERFATSVDVERAAAKDDLVIIDLVGKKNGEELEDASAEGISYIVGQEGMLEGLEEAVVGLSAGENATFESELVGGPLRGEKVDITVTVQKVQQRELPEVDDEFAQMVSEFDTAEEMRADLSKNLENRARLEQADEARNKVLESILEELDFELPEKFLEEQVKNRHEQINAQLARAGMTLDQYLENSDDAENAEEFWADVDKAAESAVRGQLVLDQYADEADVQVGDQDMMQHIMYRAQQNGTSPQEEFQHMNEHGHQAEWAQEIRRSKAMADMVEKAKITDGEGNDLDFSRLRQDGSLASEEELQAARDAAAAMEEAQAAAAAEGAANKADESESEAPADDETADGEKAEDA</sequence>
<dbReference type="GO" id="GO:0005737">
    <property type="term" value="C:cytoplasm"/>
    <property type="evidence" value="ECO:0007669"/>
    <property type="project" value="UniProtKB-SubCell"/>
</dbReference>
<evidence type="ECO:0000256" key="8">
    <source>
        <dbReference type="ARBA" id="ARBA00023235"/>
    </source>
</evidence>
<comment type="catalytic activity">
    <reaction evidence="1 11">
        <text>[protein]-peptidylproline (omega=180) = [protein]-peptidylproline (omega=0)</text>
        <dbReference type="Rhea" id="RHEA:16237"/>
        <dbReference type="Rhea" id="RHEA-COMP:10747"/>
        <dbReference type="Rhea" id="RHEA-COMP:10748"/>
        <dbReference type="ChEBI" id="CHEBI:83833"/>
        <dbReference type="ChEBI" id="CHEBI:83834"/>
        <dbReference type="EC" id="5.2.1.8"/>
    </reaction>
</comment>
<evidence type="ECO:0000313" key="17">
    <source>
        <dbReference type="Proteomes" id="UP000316196"/>
    </source>
</evidence>
<reference evidence="16 17" key="1">
    <citation type="submission" date="2019-06" db="EMBL/GenBank/DDBJ databases">
        <title>Sequencing the genomes of 1000 actinobacteria strains.</title>
        <authorList>
            <person name="Klenk H.-P."/>
        </authorList>
    </citation>
    <scope>NUCLEOTIDE SEQUENCE [LARGE SCALE GENOMIC DNA]</scope>
    <source>
        <strain evidence="16 17">DSM 8251</strain>
    </source>
</reference>
<dbReference type="InterPro" id="IPR001179">
    <property type="entry name" value="PPIase_FKBP_dom"/>
</dbReference>
<evidence type="ECO:0000256" key="5">
    <source>
        <dbReference type="ARBA" id="ARBA00022618"/>
    </source>
</evidence>
<name>A0A542ZBR3_9ACTN</name>
<dbReference type="GO" id="GO:0051301">
    <property type="term" value="P:cell division"/>
    <property type="evidence" value="ECO:0007669"/>
    <property type="project" value="UniProtKB-KW"/>
</dbReference>
<keyword evidence="6 11" id="KW-0697">Rotamase</keyword>
<evidence type="ECO:0000256" key="4">
    <source>
        <dbReference type="ARBA" id="ARBA00016902"/>
    </source>
</evidence>
<evidence type="ECO:0000256" key="10">
    <source>
        <dbReference type="ARBA" id="ARBA00029986"/>
    </source>
</evidence>
<dbReference type="EC" id="5.2.1.8" evidence="3 11"/>
<dbReference type="OrthoDB" id="9767721at2"/>
<dbReference type="HAMAP" id="MF_00303">
    <property type="entry name" value="Trigger_factor_Tig"/>
    <property type="match status" value="1"/>
</dbReference>
<evidence type="ECO:0000256" key="6">
    <source>
        <dbReference type="ARBA" id="ARBA00023110"/>
    </source>
</evidence>
<dbReference type="InterPro" id="IPR005215">
    <property type="entry name" value="Trig_fac"/>
</dbReference>
<keyword evidence="8 11" id="KW-0413">Isomerase</keyword>
<protein>
    <recommendedName>
        <fullName evidence="4 11">Trigger factor</fullName>
        <shortName evidence="11">TF</shortName>
        <ecNumber evidence="3 11">5.2.1.8</ecNumber>
    </recommendedName>
    <alternativeName>
        <fullName evidence="10 11">PPIase</fullName>
    </alternativeName>
</protein>
<comment type="similarity">
    <text evidence="2 11">Belongs to the FKBP-type PPIase family. Tig subfamily.</text>
</comment>
<feature type="domain" description="Trigger factor ribosome-binding bacterial" evidence="14">
    <location>
        <begin position="1"/>
        <end position="143"/>
    </location>
</feature>
<feature type="region of interest" description="Disordered" evidence="12">
    <location>
        <begin position="444"/>
        <end position="498"/>
    </location>
</feature>
<dbReference type="PANTHER" id="PTHR30560:SF3">
    <property type="entry name" value="TRIGGER FACTOR-LIKE PROTEIN TIG, CHLOROPLASTIC"/>
    <property type="match status" value="1"/>
</dbReference>
<dbReference type="Gene3D" id="3.10.50.40">
    <property type="match status" value="1"/>
</dbReference>
<organism evidence="16 17">
    <name type="scientific">Propioniferax innocua</name>
    <dbReference type="NCBI Taxonomy" id="1753"/>
    <lineage>
        <taxon>Bacteria</taxon>
        <taxon>Bacillati</taxon>
        <taxon>Actinomycetota</taxon>
        <taxon>Actinomycetes</taxon>
        <taxon>Propionibacteriales</taxon>
        <taxon>Propionibacteriaceae</taxon>
        <taxon>Propioniferax</taxon>
    </lineage>
</organism>
<keyword evidence="11" id="KW-0963">Cytoplasm</keyword>
<dbReference type="GO" id="GO:0043335">
    <property type="term" value="P:protein unfolding"/>
    <property type="evidence" value="ECO:0007669"/>
    <property type="project" value="TreeGrafter"/>
</dbReference>
<evidence type="ECO:0000259" key="14">
    <source>
        <dbReference type="Pfam" id="PF05697"/>
    </source>
</evidence>
<accession>A0A542ZBR3</accession>
<evidence type="ECO:0000256" key="7">
    <source>
        <dbReference type="ARBA" id="ARBA00023186"/>
    </source>
</evidence>
<feature type="compositionally biased region" description="Low complexity" evidence="12">
    <location>
        <begin position="453"/>
        <end position="474"/>
    </location>
</feature>
<dbReference type="SUPFAM" id="SSF102735">
    <property type="entry name" value="Trigger factor ribosome-binding domain"/>
    <property type="match status" value="1"/>
</dbReference>
<dbReference type="GO" id="GO:0051083">
    <property type="term" value="P:'de novo' cotranslational protein folding"/>
    <property type="evidence" value="ECO:0007669"/>
    <property type="project" value="TreeGrafter"/>
</dbReference>
<dbReference type="GO" id="GO:0015031">
    <property type="term" value="P:protein transport"/>
    <property type="evidence" value="ECO:0007669"/>
    <property type="project" value="UniProtKB-UniRule"/>
</dbReference>
<evidence type="ECO:0000256" key="11">
    <source>
        <dbReference type="HAMAP-Rule" id="MF_00303"/>
    </source>
</evidence>
<dbReference type="SUPFAM" id="SSF54534">
    <property type="entry name" value="FKBP-like"/>
    <property type="match status" value="1"/>
</dbReference>
<evidence type="ECO:0000256" key="1">
    <source>
        <dbReference type="ARBA" id="ARBA00000971"/>
    </source>
</evidence>
<keyword evidence="5 11" id="KW-0132">Cell division</keyword>
<dbReference type="GO" id="GO:0003755">
    <property type="term" value="F:peptidyl-prolyl cis-trans isomerase activity"/>
    <property type="evidence" value="ECO:0007669"/>
    <property type="project" value="UniProtKB-UniRule"/>
</dbReference>
<dbReference type="InterPro" id="IPR036611">
    <property type="entry name" value="Trigger_fac_ribosome-bd_sf"/>
</dbReference>
<dbReference type="GO" id="GO:0043022">
    <property type="term" value="F:ribosome binding"/>
    <property type="evidence" value="ECO:0007669"/>
    <property type="project" value="TreeGrafter"/>
</dbReference>
<feature type="domain" description="Trigger factor C-terminal" evidence="15">
    <location>
        <begin position="258"/>
        <end position="420"/>
    </location>
</feature>
<dbReference type="Pfam" id="PF05698">
    <property type="entry name" value="Trigger_C"/>
    <property type="match status" value="1"/>
</dbReference>
<evidence type="ECO:0000256" key="3">
    <source>
        <dbReference type="ARBA" id="ARBA00013194"/>
    </source>
</evidence>
<dbReference type="NCBIfam" id="TIGR00115">
    <property type="entry name" value="tig"/>
    <property type="match status" value="1"/>
</dbReference>
<dbReference type="Gene3D" id="1.10.3120.10">
    <property type="entry name" value="Trigger factor, C-terminal domain"/>
    <property type="match status" value="1"/>
</dbReference>
<evidence type="ECO:0000256" key="2">
    <source>
        <dbReference type="ARBA" id="ARBA00005464"/>
    </source>
</evidence>
<dbReference type="Gene3D" id="3.30.70.1050">
    <property type="entry name" value="Trigger factor ribosome-binding domain"/>
    <property type="match status" value="1"/>
</dbReference>
<dbReference type="Pfam" id="PF00254">
    <property type="entry name" value="FKBP_C"/>
    <property type="match status" value="1"/>
</dbReference>
<evidence type="ECO:0000259" key="13">
    <source>
        <dbReference type="Pfam" id="PF00254"/>
    </source>
</evidence>
<evidence type="ECO:0000256" key="9">
    <source>
        <dbReference type="ARBA" id="ARBA00023306"/>
    </source>
</evidence>
<dbReference type="EMBL" id="VFOR01000002">
    <property type="protein sequence ID" value="TQL57782.1"/>
    <property type="molecule type" value="Genomic_DNA"/>
</dbReference>
<keyword evidence="9 11" id="KW-0131">Cell cycle</keyword>
<dbReference type="InterPro" id="IPR008881">
    <property type="entry name" value="Trigger_fac_ribosome-bd_bac"/>
</dbReference>
<evidence type="ECO:0000313" key="16">
    <source>
        <dbReference type="EMBL" id="TQL57782.1"/>
    </source>
</evidence>
<comment type="function">
    <text evidence="11">Involved in protein export. Acts as a chaperone by maintaining the newly synthesized protein in an open conformation. Functions as a peptidyl-prolyl cis-trans isomerase.</text>
</comment>
<dbReference type="SUPFAM" id="SSF109998">
    <property type="entry name" value="Triger factor/SurA peptide-binding domain-like"/>
    <property type="match status" value="1"/>
</dbReference>
<dbReference type="Pfam" id="PF05697">
    <property type="entry name" value="Trigger_N"/>
    <property type="match status" value="1"/>
</dbReference>
<comment type="domain">
    <text evidence="11">Consists of 3 domains; the N-terminus binds the ribosome, the middle domain has PPIase activity, while the C-terminus has intrinsic chaperone activity on its own.</text>
</comment>
<dbReference type="InterPro" id="IPR037041">
    <property type="entry name" value="Trigger_fac_C_sf"/>
</dbReference>
<dbReference type="GO" id="GO:0044183">
    <property type="term" value="F:protein folding chaperone"/>
    <property type="evidence" value="ECO:0007669"/>
    <property type="project" value="TreeGrafter"/>
</dbReference>
<dbReference type="RefSeq" id="WP_142093615.1">
    <property type="nucleotide sequence ID" value="NZ_BAAAMD010000004.1"/>
</dbReference>
<dbReference type="InterPro" id="IPR008880">
    <property type="entry name" value="Trigger_fac_C"/>
</dbReference>
<dbReference type="InterPro" id="IPR046357">
    <property type="entry name" value="PPIase_dom_sf"/>
</dbReference>
<evidence type="ECO:0000259" key="15">
    <source>
        <dbReference type="Pfam" id="PF05698"/>
    </source>
</evidence>
<dbReference type="Proteomes" id="UP000316196">
    <property type="component" value="Unassembled WGS sequence"/>
</dbReference>
<dbReference type="InterPro" id="IPR027304">
    <property type="entry name" value="Trigger_fact/SurA_dom_sf"/>
</dbReference>
<keyword evidence="7 11" id="KW-0143">Chaperone</keyword>
<evidence type="ECO:0000256" key="12">
    <source>
        <dbReference type="SAM" id="MobiDB-lite"/>
    </source>
</evidence>